<dbReference type="Proteomes" id="UP000231655">
    <property type="component" value="Unassembled WGS sequence"/>
</dbReference>
<name>A0A285IY97_9RHOB</name>
<accession>A0A285IY97</accession>
<proteinExistence type="predicted"/>
<dbReference type="Proteomes" id="UP000231702">
    <property type="component" value="Unassembled WGS sequence"/>
</dbReference>
<evidence type="ECO:0000313" key="2">
    <source>
        <dbReference type="EMBL" id="SNY52954.1"/>
    </source>
</evidence>
<protein>
    <submittedName>
        <fullName evidence="2">Uncharacterized protein</fullName>
    </submittedName>
</protein>
<evidence type="ECO:0000313" key="1">
    <source>
        <dbReference type="EMBL" id="PJE25763.1"/>
    </source>
</evidence>
<gene>
    <name evidence="1" type="ORF">CVM39_18840</name>
    <name evidence="2" type="ORF">SAMN06297129_2450</name>
</gene>
<organism evidence="2 3">
    <name type="scientific">Pseudooceanicola antarcticus</name>
    <dbReference type="NCBI Taxonomy" id="1247613"/>
    <lineage>
        <taxon>Bacteria</taxon>
        <taxon>Pseudomonadati</taxon>
        <taxon>Pseudomonadota</taxon>
        <taxon>Alphaproteobacteria</taxon>
        <taxon>Rhodobacterales</taxon>
        <taxon>Paracoccaceae</taxon>
        <taxon>Pseudooceanicola</taxon>
    </lineage>
</organism>
<evidence type="ECO:0000313" key="4">
    <source>
        <dbReference type="Proteomes" id="UP000231702"/>
    </source>
</evidence>
<reference evidence="1 4" key="2">
    <citation type="journal article" date="2018" name="Int. J. Syst. Evol. Microbiol.">
        <title>Pseudooceanicola lipolyticus sp. nov., a marine alphaproteobacterium, reclassification of Oceanicola flagellatus as Pseudooceanicola flagellatus comb. nov. and emended description of the genus Pseudooceanicola.</title>
        <authorList>
            <person name="Huang M.-M."/>
            <person name="Guo L.-L."/>
            <person name="Wu Y.-H."/>
            <person name="Lai Q.-L."/>
            <person name="Shao Z.-Z."/>
            <person name="Wang C.-S."/>
            <person name="Wu M."/>
            <person name="Xu X.-W."/>
        </authorList>
    </citation>
    <scope>NUCLEOTIDE SEQUENCE [LARGE SCALE GENOMIC DNA]</scope>
    <source>
        <strain evidence="1 4">Ar-45</strain>
    </source>
</reference>
<sequence length="154" mass="16193">MSGFSAPPPSLPLSLADAPTGEELSLEHVGAGLAGIFWRGVKMLEFGMSLTDMNGNEIQAPLGMAGETWQSVSRSNNTNYHNTTGRPIVVTFTGNGANVRVSTDAANWVTVGASGGGTTSHTGTTIYQARGSAIIPPNHYYRFSSASDFAELRQ</sequence>
<reference evidence="2 3" key="1">
    <citation type="submission" date="2017-09" db="EMBL/GenBank/DDBJ databases">
        <authorList>
            <person name="Ehlers B."/>
            <person name="Leendertz F.H."/>
        </authorList>
    </citation>
    <scope>NUCLEOTIDE SEQUENCE [LARGE SCALE GENOMIC DNA]</scope>
    <source>
        <strain evidence="2 3">CGMCC 1.12662</strain>
    </source>
</reference>
<dbReference type="AlphaFoldDB" id="A0A285IY97"/>
<dbReference type="EMBL" id="OBEA01000004">
    <property type="protein sequence ID" value="SNY52954.1"/>
    <property type="molecule type" value="Genomic_DNA"/>
</dbReference>
<dbReference type="RefSeq" id="WP_097146182.1">
    <property type="nucleotide sequence ID" value="NZ_OBEA01000004.1"/>
</dbReference>
<keyword evidence="4" id="KW-1185">Reference proteome</keyword>
<evidence type="ECO:0000313" key="3">
    <source>
        <dbReference type="Proteomes" id="UP000231655"/>
    </source>
</evidence>
<dbReference type="OrthoDB" id="8266301at2"/>
<dbReference type="EMBL" id="PGTD01000023">
    <property type="protein sequence ID" value="PJE25763.1"/>
    <property type="molecule type" value="Genomic_DNA"/>
</dbReference>